<dbReference type="PANTHER" id="PTHR31435:SF9">
    <property type="entry name" value="PROTEIN NATD1"/>
    <property type="match status" value="1"/>
</dbReference>
<protein>
    <recommendedName>
        <fullName evidence="1">N-acetyltransferase domain-containing protein</fullName>
    </recommendedName>
</protein>
<accession>A0A1G9VI28</accession>
<evidence type="ECO:0000259" key="1">
    <source>
        <dbReference type="PROSITE" id="PS51729"/>
    </source>
</evidence>
<dbReference type="Proteomes" id="UP000199309">
    <property type="component" value="Unassembled WGS sequence"/>
</dbReference>
<evidence type="ECO:0000313" key="3">
    <source>
        <dbReference type="Proteomes" id="UP000199309"/>
    </source>
</evidence>
<dbReference type="OrthoDB" id="9793389at2"/>
<dbReference type="EMBL" id="FNHQ01000012">
    <property type="protein sequence ID" value="SDM71743.1"/>
    <property type="molecule type" value="Genomic_DNA"/>
</dbReference>
<evidence type="ECO:0000313" key="2">
    <source>
        <dbReference type="EMBL" id="SDM71743.1"/>
    </source>
</evidence>
<dbReference type="InterPro" id="IPR016181">
    <property type="entry name" value="Acyl_CoA_acyltransferase"/>
</dbReference>
<feature type="domain" description="N-acetyltransferase" evidence="1">
    <location>
        <begin position="2"/>
        <end position="90"/>
    </location>
</feature>
<organism evidence="2 3">
    <name type="scientific">Megasphaera paucivorans</name>
    <dbReference type="NCBI Taxonomy" id="349095"/>
    <lineage>
        <taxon>Bacteria</taxon>
        <taxon>Bacillati</taxon>
        <taxon>Bacillota</taxon>
        <taxon>Negativicutes</taxon>
        <taxon>Veillonellales</taxon>
        <taxon>Veillonellaceae</taxon>
        <taxon>Megasphaera</taxon>
    </lineage>
</organism>
<dbReference type="SUPFAM" id="SSF55729">
    <property type="entry name" value="Acyl-CoA N-acyltransferases (Nat)"/>
    <property type="match status" value="1"/>
</dbReference>
<proteinExistence type="predicted"/>
<keyword evidence="3" id="KW-1185">Reference proteome</keyword>
<dbReference type="Gene3D" id="3.40.630.30">
    <property type="match status" value="1"/>
</dbReference>
<dbReference type="PROSITE" id="PS51729">
    <property type="entry name" value="GNAT_YJDJ"/>
    <property type="match status" value="1"/>
</dbReference>
<dbReference type="PANTHER" id="PTHR31435">
    <property type="entry name" value="PROTEIN NATD1"/>
    <property type="match status" value="1"/>
</dbReference>
<name>A0A1G9VI28_9FIRM</name>
<gene>
    <name evidence="2" type="ORF">SAMN05660299_01416</name>
</gene>
<dbReference type="InterPro" id="IPR031165">
    <property type="entry name" value="GNAT_YJDJ"/>
</dbReference>
<dbReference type="STRING" id="349095.SAMN05660299_01416"/>
<dbReference type="RefSeq" id="WP_091649861.1">
    <property type="nucleotide sequence ID" value="NZ_FNHQ01000012.1"/>
</dbReference>
<dbReference type="InterPro" id="IPR045057">
    <property type="entry name" value="Gcn5-rel_NAT"/>
</dbReference>
<sequence length="90" mass="10293">MILQYGSNRIWAENEKKELLAEVLFPFEGEAIVNITHTFVDDSLRGQGAAGKLMQAAANVIRQNHWKAKITCSYAVVWFKKHPEYNDILD</sequence>
<dbReference type="AlphaFoldDB" id="A0A1G9VI28"/>
<reference evidence="2 3" key="1">
    <citation type="submission" date="2016-10" db="EMBL/GenBank/DDBJ databases">
        <authorList>
            <person name="de Groot N.N."/>
        </authorList>
    </citation>
    <scope>NUCLEOTIDE SEQUENCE [LARGE SCALE GENOMIC DNA]</scope>
    <source>
        <strain evidence="2 3">DSM 16981</strain>
    </source>
</reference>
<dbReference type="Pfam" id="PF14542">
    <property type="entry name" value="Acetyltransf_CG"/>
    <property type="match status" value="1"/>
</dbReference>